<name>A0A087UNR3_STEMI</name>
<dbReference type="OrthoDB" id="10009287at2759"/>
<reference evidence="7 8" key="1">
    <citation type="submission" date="2013-11" db="EMBL/GenBank/DDBJ databases">
        <title>Genome sequencing of Stegodyphus mimosarum.</title>
        <authorList>
            <person name="Bechsgaard J."/>
        </authorList>
    </citation>
    <scope>NUCLEOTIDE SEQUENCE [LARGE SCALE GENOMIC DNA]</scope>
</reference>
<sequence>MPRSSSLLYYVLYLSIGIIYPAYCSFLAIATPNHNDDTVWLIYWIVFAIFNVLEVITDFLFFWIPLYPVFKLLFLGWCSAPIGKNGAYYLYKLFLEPFIHLYGPHVEFALMEAYRSVQSFSSLFPSY</sequence>
<proteinExistence type="inferred from homology"/>
<evidence type="ECO:0000256" key="3">
    <source>
        <dbReference type="ARBA" id="ARBA00022692"/>
    </source>
</evidence>
<dbReference type="PANTHER" id="PTHR12300:SF161">
    <property type="entry name" value="RECEPTOR EXPRESSION-ENHANCING PROTEIN"/>
    <property type="match status" value="1"/>
</dbReference>
<keyword evidence="3 6" id="KW-0812">Transmembrane</keyword>
<feature type="transmembrane region" description="Helical" evidence="6">
    <location>
        <begin position="41"/>
        <end position="64"/>
    </location>
</feature>
<feature type="non-terminal residue" evidence="7">
    <location>
        <position position="127"/>
    </location>
</feature>
<feature type="transmembrane region" description="Helical" evidence="6">
    <location>
        <begin position="7"/>
        <end position="29"/>
    </location>
</feature>
<keyword evidence="7" id="KW-0675">Receptor</keyword>
<evidence type="ECO:0000256" key="2">
    <source>
        <dbReference type="ARBA" id="ARBA00008573"/>
    </source>
</evidence>
<keyword evidence="8" id="KW-1185">Reference proteome</keyword>
<keyword evidence="4 6" id="KW-1133">Transmembrane helix</keyword>
<dbReference type="STRING" id="407821.A0A087UNR3"/>
<dbReference type="GO" id="GO:0016020">
    <property type="term" value="C:membrane"/>
    <property type="evidence" value="ECO:0007669"/>
    <property type="project" value="UniProtKB-SubCell"/>
</dbReference>
<dbReference type="AlphaFoldDB" id="A0A087UNR3"/>
<gene>
    <name evidence="7" type="ORF">X975_06140</name>
</gene>
<organism evidence="7 8">
    <name type="scientific">Stegodyphus mimosarum</name>
    <name type="common">African social velvet spider</name>
    <dbReference type="NCBI Taxonomy" id="407821"/>
    <lineage>
        <taxon>Eukaryota</taxon>
        <taxon>Metazoa</taxon>
        <taxon>Ecdysozoa</taxon>
        <taxon>Arthropoda</taxon>
        <taxon>Chelicerata</taxon>
        <taxon>Arachnida</taxon>
        <taxon>Araneae</taxon>
        <taxon>Araneomorphae</taxon>
        <taxon>Entelegynae</taxon>
        <taxon>Eresoidea</taxon>
        <taxon>Eresidae</taxon>
        <taxon>Stegodyphus</taxon>
    </lineage>
</organism>
<dbReference type="Proteomes" id="UP000054359">
    <property type="component" value="Unassembled WGS sequence"/>
</dbReference>
<evidence type="ECO:0000313" key="7">
    <source>
        <dbReference type="EMBL" id="KFM79002.1"/>
    </source>
</evidence>
<evidence type="ECO:0000313" key="8">
    <source>
        <dbReference type="Proteomes" id="UP000054359"/>
    </source>
</evidence>
<evidence type="ECO:0000256" key="1">
    <source>
        <dbReference type="ARBA" id="ARBA00004141"/>
    </source>
</evidence>
<evidence type="ECO:0000256" key="6">
    <source>
        <dbReference type="RuleBase" id="RU362006"/>
    </source>
</evidence>
<comment type="similarity">
    <text evidence="2 6">Belongs to the DP1 family.</text>
</comment>
<dbReference type="InterPro" id="IPR004345">
    <property type="entry name" value="TB2_DP1_HVA22"/>
</dbReference>
<keyword evidence="5 6" id="KW-0472">Membrane</keyword>
<dbReference type="EMBL" id="KK120769">
    <property type="protein sequence ID" value="KFM79002.1"/>
    <property type="molecule type" value="Genomic_DNA"/>
</dbReference>
<protein>
    <recommendedName>
        <fullName evidence="6">Receptor expression-enhancing protein</fullName>
    </recommendedName>
</protein>
<evidence type="ECO:0000256" key="4">
    <source>
        <dbReference type="ARBA" id="ARBA00022989"/>
    </source>
</evidence>
<comment type="subcellular location">
    <subcellularLocation>
        <location evidence="1 6">Membrane</location>
        <topology evidence="1 6">Multi-pass membrane protein</topology>
    </subcellularLocation>
</comment>
<accession>A0A087UNR3</accession>
<dbReference type="PANTHER" id="PTHR12300">
    <property type="entry name" value="HVA22-LIKE PROTEINS"/>
    <property type="match status" value="1"/>
</dbReference>
<evidence type="ECO:0000256" key="5">
    <source>
        <dbReference type="ARBA" id="ARBA00023136"/>
    </source>
</evidence>
<dbReference type="Pfam" id="PF03134">
    <property type="entry name" value="TB2_DP1_HVA22"/>
    <property type="match status" value="1"/>
</dbReference>